<name>R0KAE5_ANAPL</name>
<proteinExistence type="predicted"/>
<evidence type="ECO:0000313" key="3">
    <source>
        <dbReference type="Proteomes" id="UP000296049"/>
    </source>
</evidence>
<sequence>MSTATDRQYLPTQIPQRTQEHPGPPQTDQSSSVQCTLCLVFIPKESRISAIGTCTYSLQAKKAVRQPNLTDGVPAHQYLGVSFPKMQIPVLVFLSPKLQRAPQYPGHPLTLCLHTDYLKQEEVSPFHTQIHRSPTSCSTGFYQPLCHNKIAVAQSIAALLRDTGTSGDIRQGRWLCKPHGKDYQNNHKGHDHQNNLSVEDSQDERAKGRQRSFLKLHCNGCFPVLSCDRDQAGEQRWKGEPNGSAHQNAFVQQRLPVRMQEGSSGSVIFCDRLLSAYLKAFCLSFSVTVSAYLKAFHIRGVSKGEWMGARGGTECRHEQLGSACCGTTCTTTHFSWSGKSITASSHIGLGAAVTEVALFHIGNWGGQRNGKMYDGDPENKIKHGQMRIHFLQYLFARGTASINNTQLFCLLKWPWNDCVGYKCGTGTAEGRLISNEFLSLKSNCSSESYGMTLLGLRNTTEQHYSLAVNINCKLMATSEHGSLRWATFNYINCRHVSVPSSGSPRWLSRCQWHWPKQSYHTGESLCMHRKVHLFHKSLALKPDFSVLQLCQFVGKITQDLQCLAGTIFSYAIRAEFQSSTPCHQASNCYPLPLCCQPCDNSSVLMAKHAQKSHTQHVYKEPFNQLTKCIKHLKTLALSPQESTAKCMATLKFLAVLEIVPAEQIRSEWTKANQPVRVLKAT</sequence>
<keyword evidence="3" id="KW-1185">Reference proteome</keyword>
<feature type="compositionally biased region" description="Polar residues" evidence="1">
    <location>
        <begin position="1"/>
        <end position="17"/>
    </location>
</feature>
<dbReference type="EMBL" id="KB742541">
    <property type="protein sequence ID" value="EOB07281.1"/>
    <property type="molecule type" value="Genomic_DNA"/>
</dbReference>
<protein>
    <submittedName>
        <fullName evidence="2">Uncharacterized protein</fullName>
    </submittedName>
</protein>
<evidence type="ECO:0000313" key="2">
    <source>
        <dbReference type="EMBL" id="EOB07281.1"/>
    </source>
</evidence>
<organism evidence="2 3">
    <name type="scientific">Anas platyrhynchos</name>
    <name type="common">Mallard</name>
    <name type="synonym">Anas boschas</name>
    <dbReference type="NCBI Taxonomy" id="8839"/>
    <lineage>
        <taxon>Eukaryota</taxon>
        <taxon>Metazoa</taxon>
        <taxon>Chordata</taxon>
        <taxon>Craniata</taxon>
        <taxon>Vertebrata</taxon>
        <taxon>Euteleostomi</taxon>
        <taxon>Archelosauria</taxon>
        <taxon>Archosauria</taxon>
        <taxon>Dinosauria</taxon>
        <taxon>Saurischia</taxon>
        <taxon>Theropoda</taxon>
        <taxon>Coelurosauria</taxon>
        <taxon>Aves</taxon>
        <taxon>Neognathae</taxon>
        <taxon>Galloanserae</taxon>
        <taxon>Anseriformes</taxon>
        <taxon>Anatidae</taxon>
        <taxon>Anatinae</taxon>
        <taxon>Anas</taxon>
    </lineage>
</organism>
<accession>R0KAE5</accession>
<dbReference type="AlphaFoldDB" id="R0KAE5"/>
<feature type="region of interest" description="Disordered" evidence="1">
    <location>
        <begin position="1"/>
        <end position="31"/>
    </location>
</feature>
<feature type="region of interest" description="Disordered" evidence="1">
    <location>
        <begin position="180"/>
        <end position="204"/>
    </location>
</feature>
<gene>
    <name evidence="2" type="ORF">Anapl_13739</name>
</gene>
<reference evidence="3" key="1">
    <citation type="journal article" date="2013" name="Nat. Genet.">
        <title>The duck genome and transcriptome provide insight into an avian influenza virus reservoir species.</title>
        <authorList>
            <person name="Huang Y."/>
            <person name="Li Y."/>
            <person name="Burt D.W."/>
            <person name="Chen H."/>
            <person name="Zhang Y."/>
            <person name="Qian W."/>
            <person name="Kim H."/>
            <person name="Gan S."/>
            <person name="Zhao Y."/>
            <person name="Li J."/>
            <person name="Yi K."/>
            <person name="Feng H."/>
            <person name="Zhu P."/>
            <person name="Li B."/>
            <person name="Liu Q."/>
            <person name="Fairley S."/>
            <person name="Magor K.E."/>
            <person name="Du Z."/>
            <person name="Hu X."/>
            <person name="Goodman L."/>
            <person name="Tafer H."/>
            <person name="Vignal A."/>
            <person name="Lee T."/>
            <person name="Kim K.W."/>
            <person name="Sheng Z."/>
            <person name="An Y."/>
            <person name="Searle S."/>
            <person name="Herrero J."/>
            <person name="Groenen M.A."/>
            <person name="Crooijmans R.P."/>
            <person name="Faraut T."/>
            <person name="Cai Q."/>
            <person name="Webster R.G."/>
            <person name="Aldridge J.R."/>
            <person name="Warren W.C."/>
            <person name="Bartschat S."/>
            <person name="Kehr S."/>
            <person name="Marz M."/>
            <person name="Stadler P.F."/>
            <person name="Smith J."/>
            <person name="Kraus R.H."/>
            <person name="Zhao Y."/>
            <person name="Ren L."/>
            <person name="Fei J."/>
            <person name="Morisson M."/>
            <person name="Kaiser P."/>
            <person name="Griffin D.K."/>
            <person name="Rao M."/>
            <person name="Pitel F."/>
            <person name="Wang J."/>
            <person name="Li N."/>
        </authorList>
    </citation>
    <scope>NUCLEOTIDE SEQUENCE [LARGE SCALE GENOMIC DNA]</scope>
</reference>
<dbReference type="Proteomes" id="UP000296049">
    <property type="component" value="Unassembled WGS sequence"/>
</dbReference>
<evidence type="ECO:0000256" key="1">
    <source>
        <dbReference type="SAM" id="MobiDB-lite"/>
    </source>
</evidence>